<keyword evidence="1" id="KW-0418">Kinase</keyword>
<dbReference type="PROSITE" id="PS51455">
    <property type="entry name" value="PIPK"/>
    <property type="match status" value="1"/>
</dbReference>
<sequence length="339" mass="38970">MAETSILHVKDEVHAIRKHVKSITGTAGALTKLVLFEKLVVSNVTESEHIRQALQAGIKYFLDVDNRHEKSNPVQVSGYLYNRAERQKLRSDSSIMVKKRNRKIAGHILPDFDFEAYALDVFIELMNIYRINTDVLKDSICNQPLEEFVNTGYIPHLPKPRSVSVDTFTMRFAIFHNFIPSKLKIHEKYDLKGSLIGRSATEEEIKKDTPTYRDNDFRQIHPTGLTLSKSVYNLYKQVITRDVEFLESLNIMDYSLLLAVHNIDKLMKPTPDPSNEAVLESLILIKTSDIFTLVVTKIIADEEIKRLKFTYPTEILGLDNKEMMVFERENSRELEGIPA</sequence>
<keyword evidence="1" id="KW-0067">ATP-binding</keyword>
<dbReference type="PANTHER" id="PTHR23086">
    <property type="entry name" value="PHOSPHATIDYLINOSITOL-4-PHOSPHATE 5-KINASE"/>
    <property type="match status" value="1"/>
</dbReference>
<proteinExistence type="predicted"/>
<dbReference type="SUPFAM" id="SSF56104">
    <property type="entry name" value="SAICAR synthase-like"/>
    <property type="match status" value="1"/>
</dbReference>
<feature type="domain" description="PIPK" evidence="2">
    <location>
        <begin position="1"/>
        <end position="339"/>
    </location>
</feature>
<dbReference type="PANTHER" id="PTHR23086:SF8">
    <property type="entry name" value="PHOSPHATIDYLINOSITOL 5-PHOSPHATE 4-KINASE, ISOFORM A"/>
    <property type="match status" value="1"/>
</dbReference>
<dbReference type="GO" id="GO:0046854">
    <property type="term" value="P:phosphatidylinositol phosphate biosynthetic process"/>
    <property type="evidence" value="ECO:0007669"/>
    <property type="project" value="TreeGrafter"/>
</dbReference>
<organism evidence="3 5">
    <name type="scientific">Didymodactylos carnosus</name>
    <dbReference type="NCBI Taxonomy" id="1234261"/>
    <lineage>
        <taxon>Eukaryota</taxon>
        <taxon>Metazoa</taxon>
        <taxon>Spiralia</taxon>
        <taxon>Gnathifera</taxon>
        <taxon>Rotifera</taxon>
        <taxon>Eurotatoria</taxon>
        <taxon>Bdelloidea</taxon>
        <taxon>Philodinida</taxon>
        <taxon>Philodinidae</taxon>
        <taxon>Didymodactylos</taxon>
    </lineage>
</organism>
<gene>
    <name evidence="3" type="ORF">OVA965_LOCUS20599</name>
    <name evidence="4" type="ORF">TMI583_LOCUS21024</name>
</gene>
<dbReference type="InterPro" id="IPR002498">
    <property type="entry name" value="PInositol-4-P-4/5-kinase_core"/>
</dbReference>
<dbReference type="EMBL" id="CAJNOK010011004">
    <property type="protein sequence ID" value="CAF1129843.1"/>
    <property type="molecule type" value="Genomic_DNA"/>
</dbReference>
<evidence type="ECO:0000313" key="5">
    <source>
        <dbReference type="Proteomes" id="UP000677228"/>
    </source>
</evidence>
<dbReference type="EMBL" id="CAJOBA010021308">
    <property type="protein sequence ID" value="CAF3911859.1"/>
    <property type="molecule type" value="Genomic_DNA"/>
</dbReference>
<dbReference type="Proteomes" id="UP000677228">
    <property type="component" value="Unassembled WGS sequence"/>
</dbReference>
<accession>A0A8S2E9Z1</accession>
<protein>
    <recommendedName>
        <fullName evidence="2">PIPK domain-containing protein</fullName>
    </recommendedName>
</protein>
<feature type="non-terminal residue" evidence="3">
    <location>
        <position position="1"/>
    </location>
</feature>
<dbReference type="InterPro" id="IPR027483">
    <property type="entry name" value="PInositol-4-P-4/5-kinase_C_sf"/>
</dbReference>
<evidence type="ECO:0000313" key="4">
    <source>
        <dbReference type="EMBL" id="CAF3911859.1"/>
    </source>
</evidence>
<dbReference type="SMART" id="SM00330">
    <property type="entry name" value="PIPKc"/>
    <property type="match status" value="1"/>
</dbReference>
<keyword evidence="1" id="KW-0547">Nucleotide-binding</keyword>
<reference evidence="3" key="1">
    <citation type="submission" date="2021-02" db="EMBL/GenBank/DDBJ databases">
        <authorList>
            <person name="Nowell W R."/>
        </authorList>
    </citation>
    <scope>NUCLEOTIDE SEQUENCE</scope>
</reference>
<evidence type="ECO:0000313" key="3">
    <source>
        <dbReference type="EMBL" id="CAF1129843.1"/>
    </source>
</evidence>
<dbReference type="GO" id="GO:0005524">
    <property type="term" value="F:ATP binding"/>
    <property type="evidence" value="ECO:0007669"/>
    <property type="project" value="UniProtKB-UniRule"/>
</dbReference>
<name>A0A8S2E9Z1_9BILA</name>
<keyword evidence="1" id="KW-0808">Transferase</keyword>
<evidence type="ECO:0000259" key="2">
    <source>
        <dbReference type="PROSITE" id="PS51455"/>
    </source>
</evidence>
<dbReference type="Gene3D" id="3.30.810.10">
    <property type="entry name" value="2-Layer Sandwich"/>
    <property type="match status" value="1"/>
</dbReference>
<comment type="caution">
    <text evidence="3">The sequence shown here is derived from an EMBL/GenBank/DDBJ whole genome shotgun (WGS) entry which is preliminary data.</text>
</comment>
<dbReference type="Proteomes" id="UP000682733">
    <property type="component" value="Unassembled WGS sequence"/>
</dbReference>
<dbReference type="GO" id="GO:0005886">
    <property type="term" value="C:plasma membrane"/>
    <property type="evidence" value="ECO:0007669"/>
    <property type="project" value="TreeGrafter"/>
</dbReference>
<dbReference type="AlphaFoldDB" id="A0A8S2E9Z1"/>
<dbReference type="Pfam" id="PF01504">
    <property type="entry name" value="PIP5K"/>
    <property type="match status" value="1"/>
</dbReference>
<dbReference type="GO" id="GO:0016308">
    <property type="term" value="F:1-phosphatidylinositol-4-phosphate 5-kinase activity"/>
    <property type="evidence" value="ECO:0007669"/>
    <property type="project" value="TreeGrafter"/>
</dbReference>
<evidence type="ECO:0000256" key="1">
    <source>
        <dbReference type="PROSITE-ProRule" id="PRU00781"/>
    </source>
</evidence>
<dbReference type="InterPro" id="IPR023610">
    <property type="entry name" value="PInositol-4/5-P-5/4-kinase"/>
</dbReference>